<dbReference type="Pfam" id="PF07679">
    <property type="entry name" value="I-set"/>
    <property type="match status" value="6"/>
</dbReference>
<organism evidence="15 16">
    <name type="scientific">Zoarces viviparus</name>
    <name type="common">Viviparous eelpout</name>
    <name type="synonym">Blennius viviparus</name>
    <dbReference type="NCBI Taxonomy" id="48416"/>
    <lineage>
        <taxon>Eukaryota</taxon>
        <taxon>Metazoa</taxon>
        <taxon>Chordata</taxon>
        <taxon>Craniata</taxon>
        <taxon>Vertebrata</taxon>
        <taxon>Euteleostomi</taxon>
        <taxon>Actinopterygii</taxon>
        <taxon>Neopterygii</taxon>
        <taxon>Teleostei</taxon>
        <taxon>Neoteleostei</taxon>
        <taxon>Acanthomorphata</taxon>
        <taxon>Eupercaria</taxon>
        <taxon>Perciformes</taxon>
        <taxon>Cottioidei</taxon>
        <taxon>Zoarcales</taxon>
        <taxon>Zoarcidae</taxon>
        <taxon>Zoarcinae</taxon>
        <taxon>Zoarces</taxon>
    </lineage>
</organism>
<dbReference type="AlphaFoldDB" id="A0AAW1F6Y6"/>
<dbReference type="Pfam" id="PF00041">
    <property type="entry name" value="fn3"/>
    <property type="match status" value="3"/>
</dbReference>
<feature type="region of interest" description="Disordered" evidence="12">
    <location>
        <begin position="1"/>
        <end position="22"/>
    </location>
</feature>
<evidence type="ECO:0000256" key="9">
    <source>
        <dbReference type="ARBA" id="ARBA00053486"/>
    </source>
</evidence>
<evidence type="ECO:0000256" key="12">
    <source>
        <dbReference type="SAM" id="MobiDB-lite"/>
    </source>
</evidence>
<evidence type="ECO:0000259" key="14">
    <source>
        <dbReference type="PROSITE" id="PS50853"/>
    </source>
</evidence>
<dbReference type="CDD" id="cd00096">
    <property type="entry name" value="Ig"/>
    <property type="match status" value="1"/>
</dbReference>
<keyword evidence="1" id="KW-0787">Thick filament</keyword>
<dbReference type="GO" id="GO:0032982">
    <property type="term" value="C:myosin filament"/>
    <property type="evidence" value="ECO:0007669"/>
    <property type="project" value="UniProtKB-KW"/>
</dbReference>
<dbReference type="SMART" id="SM00408">
    <property type="entry name" value="IGc2"/>
    <property type="match status" value="4"/>
</dbReference>
<dbReference type="GO" id="GO:0007155">
    <property type="term" value="P:cell adhesion"/>
    <property type="evidence" value="ECO:0007669"/>
    <property type="project" value="UniProtKB-KW"/>
</dbReference>
<dbReference type="SUPFAM" id="SSF48726">
    <property type="entry name" value="Immunoglobulin"/>
    <property type="match status" value="7"/>
</dbReference>
<dbReference type="FunFam" id="2.60.40.10:FF:000062">
    <property type="entry name" value="Myosin-binding protein C, slow type"/>
    <property type="match status" value="1"/>
</dbReference>
<dbReference type="FunFam" id="2.60.40.10:FF:000085">
    <property type="entry name" value="Myosin-binding protein C, slow type"/>
    <property type="match status" value="1"/>
</dbReference>
<dbReference type="SMART" id="SM00060">
    <property type="entry name" value="FN3"/>
    <property type="match status" value="3"/>
</dbReference>
<evidence type="ECO:0000256" key="5">
    <source>
        <dbReference type="ARBA" id="ARBA00023179"/>
    </source>
</evidence>
<dbReference type="InterPro" id="IPR040849">
    <property type="entry name" value="MyBP-C_THB"/>
</dbReference>
<comment type="function">
    <text evidence="9">Thick filament-associated protein located in the crossbridge region of vertebrate striated muscle a bands. In vitro it binds MHC, F-actin and native thin filaments, and modifies the activity of actin-activated myosin ATPase. It may modulate muscle contraction or may play a more structural role.</text>
</comment>
<dbReference type="FunFam" id="2.60.40.10:FF:000225">
    <property type="entry name" value="Myosin-binding protein C, cardiac-type"/>
    <property type="match status" value="1"/>
</dbReference>
<evidence type="ECO:0000256" key="4">
    <source>
        <dbReference type="ARBA" id="ARBA00022889"/>
    </source>
</evidence>
<dbReference type="InterPro" id="IPR007110">
    <property type="entry name" value="Ig-like_dom"/>
</dbReference>
<accession>A0AAW1F6Y6</accession>
<dbReference type="InterPro" id="IPR003961">
    <property type="entry name" value="FN3_dom"/>
</dbReference>
<evidence type="ECO:0000256" key="8">
    <source>
        <dbReference type="ARBA" id="ARBA00038352"/>
    </source>
</evidence>
<keyword evidence="2" id="KW-0597">Phosphoprotein</keyword>
<dbReference type="InterPro" id="IPR003598">
    <property type="entry name" value="Ig_sub2"/>
</dbReference>
<dbReference type="FunFam" id="2.60.40.10:FF:000070">
    <property type="entry name" value="Myosin-binding protein C, slow type"/>
    <property type="match status" value="1"/>
</dbReference>
<dbReference type="Proteomes" id="UP001488805">
    <property type="component" value="Unassembled WGS sequence"/>
</dbReference>
<dbReference type="GO" id="GO:0003779">
    <property type="term" value="F:actin binding"/>
    <property type="evidence" value="ECO:0007669"/>
    <property type="project" value="UniProtKB-KW"/>
</dbReference>
<dbReference type="FunFam" id="2.60.40.10:FF:000111">
    <property type="entry name" value="Myosin-binding protein C, slow type"/>
    <property type="match status" value="1"/>
</dbReference>
<dbReference type="SUPFAM" id="SSF49265">
    <property type="entry name" value="Fibronectin type III"/>
    <property type="match status" value="2"/>
</dbReference>
<name>A0AAW1F6Y6_ZOAVI</name>
<keyword evidence="3" id="KW-0677">Repeat</keyword>
<dbReference type="FunFam" id="2.60.40.10:FF:000646">
    <property type="entry name" value="Myosin binding protein C, fast type"/>
    <property type="match status" value="1"/>
</dbReference>
<dbReference type="InterPro" id="IPR036179">
    <property type="entry name" value="Ig-like_dom_sf"/>
</dbReference>
<evidence type="ECO:0000256" key="6">
    <source>
        <dbReference type="ARBA" id="ARBA00023203"/>
    </source>
</evidence>
<feature type="domain" description="Ig-like" evidence="13">
    <location>
        <begin position="220"/>
        <end position="315"/>
    </location>
</feature>
<dbReference type="Gene3D" id="2.60.40.10">
    <property type="entry name" value="Immunoglobulins"/>
    <property type="match status" value="10"/>
</dbReference>
<protein>
    <recommendedName>
        <fullName evidence="10">Myosin-binding protein C, fast-type</fullName>
    </recommendedName>
    <alternativeName>
        <fullName evidence="11">C-protein, skeletal muscle fast isoform</fullName>
    </alternativeName>
</protein>
<proteinExistence type="inferred from homology"/>
<evidence type="ECO:0000256" key="11">
    <source>
        <dbReference type="ARBA" id="ARBA00076995"/>
    </source>
</evidence>
<dbReference type="InterPro" id="IPR036116">
    <property type="entry name" value="FN3_sf"/>
</dbReference>
<dbReference type="SMART" id="SM00409">
    <property type="entry name" value="IG"/>
    <property type="match status" value="7"/>
</dbReference>
<dbReference type="InterPro" id="IPR003599">
    <property type="entry name" value="Ig_sub"/>
</dbReference>
<dbReference type="InterPro" id="IPR013098">
    <property type="entry name" value="Ig_I-set"/>
</dbReference>
<feature type="domain" description="Ig-like" evidence="13">
    <location>
        <begin position="505"/>
        <end position="599"/>
    </location>
</feature>
<evidence type="ECO:0000256" key="10">
    <source>
        <dbReference type="ARBA" id="ARBA00069969"/>
    </source>
</evidence>
<keyword evidence="16" id="KW-1185">Reference proteome</keyword>
<feature type="domain" description="Ig-like" evidence="13">
    <location>
        <begin position="805"/>
        <end position="877"/>
    </location>
</feature>
<dbReference type="PANTHER" id="PTHR13817">
    <property type="entry name" value="TITIN"/>
    <property type="match status" value="1"/>
</dbReference>
<keyword evidence="7" id="KW-0393">Immunoglobulin domain</keyword>
<dbReference type="GO" id="GO:0031430">
    <property type="term" value="C:M band"/>
    <property type="evidence" value="ECO:0007669"/>
    <property type="project" value="TreeGrafter"/>
</dbReference>
<dbReference type="PROSITE" id="PS50835">
    <property type="entry name" value="IG_LIKE"/>
    <property type="match status" value="5"/>
</dbReference>
<feature type="domain" description="Ig-like" evidence="13">
    <location>
        <begin position="1015"/>
        <end position="1105"/>
    </location>
</feature>
<dbReference type="FunFam" id="2.60.40.10:FF:000060">
    <property type="entry name" value="Myosin-binding protein C, slow type"/>
    <property type="match status" value="1"/>
</dbReference>
<feature type="domain" description="Fibronectin type-III" evidence="14">
    <location>
        <begin position="608"/>
        <end position="704"/>
    </location>
</feature>
<dbReference type="EMBL" id="JBCEZU010000100">
    <property type="protein sequence ID" value="KAK9530494.1"/>
    <property type="molecule type" value="Genomic_DNA"/>
</dbReference>
<evidence type="ECO:0000256" key="2">
    <source>
        <dbReference type="ARBA" id="ARBA00022553"/>
    </source>
</evidence>
<dbReference type="InterPro" id="IPR050964">
    <property type="entry name" value="Striated_Muscle_Regulatory"/>
</dbReference>
<dbReference type="Pfam" id="PF18362">
    <property type="entry name" value="THB"/>
    <property type="match status" value="1"/>
</dbReference>
<evidence type="ECO:0000256" key="1">
    <source>
        <dbReference type="ARBA" id="ARBA00022433"/>
    </source>
</evidence>
<evidence type="ECO:0000256" key="7">
    <source>
        <dbReference type="ARBA" id="ARBA00023319"/>
    </source>
</evidence>
<comment type="similarity">
    <text evidence="8">Belongs to the immunoglobulin superfamily. MyBP family.</text>
</comment>
<dbReference type="CDD" id="cd05748">
    <property type="entry name" value="Ig_Titin_like"/>
    <property type="match status" value="1"/>
</dbReference>
<evidence type="ECO:0000256" key="3">
    <source>
        <dbReference type="ARBA" id="ARBA00022737"/>
    </source>
</evidence>
<dbReference type="InterPro" id="IPR013783">
    <property type="entry name" value="Ig-like_fold"/>
</dbReference>
<feature type="domain" description="Fibronectin type-III" evidence="14">
    <location>
        <begin position="902"/>
        <end position="998"/>
    </location>
</feature>
<dbReference type="FunFam" id="2.60.40.10:FF:000081">
    <property type="entry name" value="Myosin-binding protein C, slow type"/>
    <property type="match status" value="1"/>
</dbReference>
<dbReference type="FunFam" id="2.60.40.10:FF:000326">
    <property type="entry name" value="Myosin-binding protein C, cardiac-type"/>
    <property type="match status" value="1"/>
</dbReference>
<dbReference type="FunFam" id="2.60.40.10:FF:000031">
    <property type="entry name" value="Myosin-binding protein C, slow type"/>
    <property type="match status" value="1"/>
</dbReference>
<reference evidence="15 16" key="1">
    <citation type="journal article" date="2024" name="Genome Biol. Evol.">
        <title>Chromosome-level genome assembly of the viviparous eelpout Zoarces viviparus.</title>
        <authorList>
            <person name="Fuhrmann N."/>
            <person name="Brasseur M.V."/>
            <person name="Bakowski C.E."/>
            <person name="Podsiadlowski L."/>
            <person name="Prost S."/>
            <person name="Krehenwinkel H."/>
            <person name="Mayer C."/>
        </authorList>
    </citation>
    <scope>NUCLEOTIDE SEQUENCE [LARGE SCALE GENOMIC DNA]</scope>
    <source>
        <strain evidence="15">NO-MEL_2022_Ind0_liver</strain>
    </source>
</reference>
<dbReference type="PROSITE" id="PS50853">
    <property type="entry name" value="FN3"/>
    <property type="match status" value="3"/>
</dbReference>
<keyword evidence="5" id="KW-0514">Muscle protein</keyword>
<keyword evidence="4" id="KW-0130">Cell adhesion</keyword>
<evidence type="ECO:0000259" key="13">
    <source>
        <dbReference type="PROSITE" id="PS50835"/>
    </source>
</evidence>
<sequence length="1113" mass="125141">MPARVPAVKPEEGHDALPADGESVSTELSGLFVEKPAANISAVAGMDVTIIAKVDSTTLARKPTMKWLKGKWLDLGSKAGKHVQFKETYDRDTKIYTYEMKIMKTVAGDSGGYRCEVTAKDKCDSSTFEISVEAAQQEEQADILSAFKRADGGEDDGNLDFSALLKAAKKKKVKEEPEIDVWELLKSAHPSEYEKIAFEYGITDLRGMLKRLKKMKVVEPKYSDAFLKRLDSCYSVEKGRKIFLRCEVVDPDMQVKWLKNGQEIKPSAKYMMEANGNVRTLTISRATLADDAAYECVFGDDKCFTEVFVKEPPVTITKLMDDYHVVVGERVEFEIEVSEEGAHVMWFYEDIEILKEHDSKYRMKKDGKKHCLILQEATLSDIGMYHAWTNGGHTKGELEVEEKQLEVLQDIADLTVKATDQALFKCEVSDEKVTGKWFKDGAEVLPTDRIKMTHIGRFHRLVIDNVKPEDAGDYTFIPDGYALSISAKLNFLEIKVDYVPRQDPPKIHLDTTGNMVSQNTIIVVAGNKLRLDVEITGEPAPTVVWSKGDEIITSTEGRLRVEARKDLSCFVIEGAEREDEGNYTICVTNPAGEDKAMLFVKIVDVPDPPQNVKCLSVGEDCASMVWDVPVFDGGAPLKGYLMERKKKGSSRWTKLNFDVYESTSYEAKRMIEGVMYEMRVFAVNSIGMSQPSLTSKPFMPIAPTSEPIRLSVNDVTDSTCTLKWLAPEKIGAGGLDGFVIEYCKDGDTEWVVANKELCERQGYVVRGLPVGEKINFRVVAVNIAGRSPPALLSQPVTIREIVEYPKIRLPRDLRTKYIRKVGEKINLTIPFQGKPRPVATWFKDGQPIDPTMVSIRNSNVDSILFIRQAEREHSGTYELVLKIENMEDRASIVLRIVDKPGPPQNLKVTEVWGFNAALEWQPPKDDGNCEISGYTIQKADMKTKEWFTVYEHNRRPNCTASELVMGNEYKFRVFSENLCGLSEEARVSKNTAVITKTELEHKKNPYKEIEVNCVPKFTQPLVDRSVVAGYSTAISCSVKGYPKPKIVWMKNKMILGEDPKFLMRNYQGVLTLNIRKPGTFDAGKYTCMAVNDLGKDEVVCKLDVRIAKDPDKQ</sequence>
<dbReference type="CDD" id="cd00063">
    <property type="entry name" value="FN3"/>
    <property type="match status" value="3"/>
</dbReference>
<dbReference type="GO" id="GO:0045214">
    <property type="term" value="P:sarcomere organization"/>
    <property type="evidence" value="ECO:0007669"/>
    <property type="project" value="TreeGrafter"/>
</dbReference>
<dbReference type="PANTHER" id="PTHR13817:SF43">
    <property type="entry name" value="MYOSIN-BINDING PROTEIN C, FAST-TYPE"/>
    <property type="match status" value="1"/>
</dbReference>
<evidence type="ECO:0000313" key="15">
    <source>
        <dbReference type="EMBL" id="KAK9530494.1"/>
    </source>
</evidence>
<gene>
    <name evidence="15" type="ORF">VZT92_011990</name>
</gene>
<evidence type="ECO:0000313" key="16">
    <source>
        <dbReference type="Proteomes" id="UP001488805"/>
    </source>
</evidence>
<feature type="domain" description="Ig-like" evidence="13">
    <location>
        <begin position="403"/>
        <end position="475"/>
    </location>
</feature>
<comment type="caution">
    <text evidence="15">The sequence shown here is derived from an EMBL/GenBank/DDBJ whole genome shotgun (WGS) entry which is preliminary data.</text>
</comment>
<dbReference type="CDD" id="cd05894">
    <property type="entry name" value="Ig_C5_MyBP-C"/>
    <property type="match status" value="1"/>
</dbReference>
<feature type="domain" description="Fibronectin type-III" evidence="14">
    <location>
        <begin position="706"/>
        <end position="801"/>
    </location>
</feature>
<keyword evidence="6" id="KW-0009">Actin-binding</keyword>